<dbReference type="PANTHER" id="PTHR20929">
    <property type="entry name" value="LUNG ADENOMA SUSCEPTIBILITY 1-RELATED"/>
    <property type="match status" value="1"/>
</dbReference>
<dbReference type="PANTHER" id="PTHR20929:SF11">
    <property type="entry name" value="DYNEIN AXONEMAL INTERMEDIATE CHAIN 7"/>
    <property type="match status" value="1"/>
</dbReference>
<dbReference type="InterPro" id="IPR023247">
    <property type="entry name" value="IC97/Dnai7-like"/>
</dbReference>
<proteinExistence type="predicted"/>
<sequence>MALRAMYLKYDHLSDLCSSFDTPEVPEEITKSLLDVTKQEWRTKLKYKFENRDIVPQAETTPEVPEEEPPPSEPDVPTEGESDKEQEEEKVVMEEKEEIEEEIPSVPYKKLTPTASEFAISIEDEIYLEARKSYIRNLPEGALNLRKFSIIGGVFHLDLLYQPPQPQHYVTMDLNQTCLYIPKQLEKVPFMVSYTPPKPTEPGVRKQPEEIEEEMKRQEEELDKLICITLTWPQHVIFLEPPIVCQWDPEQRHWMKDNIHDVKPNEEKCIISFRTGSFGVIGLAAMRYANLPYQAWELKPEEDGSVTLNITAAILMLEFKVKGGLICLSQLQNSPSNALQNLVGVYMKLFKLKRLMKEAGVDVFPEPDAFLYVEGSCEKHWPMEKHLYVCMARMCGCFNFAWSRWNLTAGRRNIVMQMRDYIPGSQKQKSHMMCLVTPLKATYINCTEVSPAFTDEEIENLKFNADLVNLIKFTCGIAIRKKAQTTPFELQYAVSQLLILTRVFSFS</sequence>
<dbReference type="EMBL" id="CAACVG010013436">
    <property type="protein sequence ID" value="VEN61836.1"/>
    <property type="molecule type" value="Genomic_DNA"/>
</dbReference>
<evidence type="ECO:0000313" key="4">
    <source>
        <dbReference type="Proteomes" id="UP000410492"/>
    </source>
</evidence>
<organism evidence="3 4">
    <name type="scientific">Callosobruchus maculatus</name>
    <name type="common">Southern cowpea weevil</name>
    <name type="synonym">Pulse bruchid</name>
    <dbReference type="NCBI Taxonomy" id="64391"/>
    <lineage>
        <taxon>Eukaryota</taxon>
        <taxon>Metazoa</taxon>
        <taxon>Ecdysozoa</taxon>
        <taxon>Arthropoda</taxon>
        <taxon>Hexapoda</taxon>
        <taxon>Insecta</taxon>
        <taxon>Pterygota</taxon>
        <taxon>Neoptera</taxon>
        <taxon>Endopterygota</taxon>
        <taxon>Coleoptera</taxon>
        <taxon>Polyphaga</taxon>
        <taxon>Cucujiformia</taxon>
        <taxon>Chrysomeloidea</taxon>
        <taxon>Chrysomelidae</taxon>
        <taxon>Bruchinae</taxon>
        <taxon>Bruchini</taxon>
        <taxon>Callosobruchus</taxon>
    </lineage>
</organism>
<reference evidence="3 4" key="1">
    <citation type="submission" date="2019-01" db="EMBL/GenBank/DDBJ databases">
        <authorList>
            <person name="Sayadi A."/>
        </authorList>
    </citation>
    <scope>NUCLEOTIDE SEQUENCE [LARGE SCALE GENOMIC DNA]</scope>
</reference>
<feature type="region of interest" description="Disordered" evidence="1">
    <location>
        <begin position="54"/>
        <end position="99"/>
    </location>
</feature>
<dbReference type="PRINTS" id="PR02043">
    <property type="entry name" value="CANCERSCCP1"/>
</dbReference>
<evidence type="ECO:0000259" key="2">
    <source>
        <dbReference type="Pfam" id="PF12366"/>
    </source>
</evidence>
<dbReference type="OrthoDB" id="297923at2759"/>
<name>A0A653DNM8_CALMS</name>
<feature type="compositionally biased region" description="Acidic residues" evidence="1">
    <location>
        <begin position="64"/>
        <end position="80"/>
    </location>
</feature>
<dbReference type="GO" id="GO:0005930">
    <property type="term" value="C:axoneme"/>
    <property type="evidence" value="ECO:0007669"/>
    <property type="project" value="TreeGrafter"/>
</dbReference>
<feature type="domain" description="CASC1 C-terminal" evidence="2">
    <location>
        <begin position="252"/>
        <end position="450"/>
    </location>
</feature>
<dbReference type="Proteomes" id="UP000410492">
    <property type="component" value="Unassembled WGS sequence"/>
</dbReference>
<evidence type="ECO:0000256" key="1">
    <source>
        <dbReference type="SAM" id="MobiDB-lite"/>
    </source>
</evidence>
<dbReference type="GO" id="GO:0008017">
    <property type="term" value="F:microtubule binding"/>
    <property type="evidence" value="ECO:0007669"/>
    <property type="project" value="TreeGrafter"/>
</dbReference>
<feature type="compositionally biased region" description="Basic and acidic residues" evidence="1">
    <location>
        <begin position="81"/>
        <end position="94"/>
    </location>
</feature>
<protein>
    <recommendedName>
        <fullName evidence="2">CASC1 C-terminal domain-containing protein</fullName>
    </recommendedName>
</protein>
<dbReference type="InterPro" id="IPR022110">
    <property type="entry name" value="CASC1_C"/>
</dbReference>
<gene>
    <name evidence="3" type="ORF">CALMAC_LOCUS19142</name>
</gene>
<dbReference type="Pfam" id="PF12366">
    <property type="entry name" value="Casc1_C"/>
    <property type="match status" value="1"/>
</dbReference>
<evidence type="ECO:0000313" key="3">
    <source>
        <dbReference type="EMBL" id="VEN61836.1"/>
    </source>
</evidence>
<dbReference type="GO" id="GO:0048487">
    <property type="term" value="F:beta-tubulin binding"/>
    <property type="evidence" value="ECO:0007669"/>
    <property type="project" value="TreeGrafter"/>
</dbReference>
<keyword evidence="4" id="KW-1185">Reference proteome</keyword>
<dbReference type="AlphaFoldDB" id="A0A653DNM8"/>
<accession>A0A653DNM8</accession>